<evidence type="ECO:0000313" key="3">
    <source>
        <dbReference type="Proteomes" id="UP000028761"/>
    </source>
</evidence>
<proteinExistence type="predicted"/>
<dbReference type="Ensembl" id="ENSPANT00000081485.1">
    <property type="protein sequence ID" value="ENSPANP00000051358.1"/>
    <property type="gene ID" value="ENSPANG00000047167.1"/>
</dbReference>
<reference evidence="2" key="2">
    <citation type="submission" date="2025-08" db="UniProtKB">
        <authorList>
            <consortium name="Ensembl"/>
        </authorList>
    </citation>
    <scope>IDENTIFICATION</scope>
</reference>
<reference evidence="2 3" key="1">
    <citation type="submission" date="2012-03" db="EMBL/GenBank/DDBJ databases">
        <title>Whole Genome Assembly of Papio anubis.</title>
        <authorList>
            <person name="Liu Y.L."/>
            <person name="Abraham K.A."/>
            <person name="Akbar H.A."/>
            <person name="Ali S.A."/>
            <person name="Anosike U.A."/>
            <person name="Aqrawi P.A."/>
            <person name="Arias F.A."/>
            <person name="Attaway T.A."/>
            <person name="Awwad R.A."/>
            <person name="Babu C.B."/>
            <person name="Bandaranaike D.B."/>
            <person name="Battles P.B."/>
            <person name="Bell A.B."/>
            <person name="Beltran B.B."/>
            <person name="Berhane-Mersha D.B."/>
            <person name="Bess C.B."/>
            <person name="Bickham C.B."/>
            <person name="Bolden T.B."/>
            <person name="Carter K.C."/>
            <person name="Chau D.C."/>
            <person name="Chavez A.C."/>
            <person name="Clerc-Blankenburg K.C."/>
            <person name="Coyle M.C."/>
            <person name="Dao M.D."/>
            <person name="Davila M.L.D."/>
            <person name="Davy-Carroll L.D."/>
            <person name="Denson S.D."/>
            <person name="Dinh H.D."/>
            <person name="Fernandez S.F."/>
            <person name="Fernando P.F."/>
            <person name="Forbes L.F."/>
            <person name="Francis C.F."/>
            <person name="Francisco L.F."/>
            <person name="Fu Q.F."/>
            <person name="Garcia-Iii R.G."/>
            <person name="Garrett T.G."/>
            <person name="Gross S.G."/>
            <person name="Gubbala S.G."/>
            <person name="Hirani K.H."/>
            <person name="Hogues M.H."/>
            <person name="Hollins B.H."/>
            <person name="Jackson L.J."/>
            <person name="Javaid M.J."/>
            <person name="Jhangiani S.J."/>
            <person name="Johnson A.J."/>
            <person name="Johnson B.J."/>
            <person name="Jones J.J."/>
            <person name="Joshi V.J."/>
            <person name="Kalu J.K."/>
            <person name="Khan N.K."/>
            <person name="Korchina V.K."/>
            <person name="Kovar C.K."/>
            <person name="Lago L.L."/>
            <person name="Lara F.L."/>
            <person name="Le T.-K.L."/>
            <person name="Lee S.L."/>
            <person name="Legall-Iii F.L."/>
            <person name="Lemon S.L."/>
            <person name="Liu J.L."/>
            <person name="Liu Y.-S.L."/>
            <person name="Liyanage D.L."/>
            <person name="Lopez J.L."/>
            <person name="Lorensuhewa L.L."/>
            <person name="Mata R.M."/>
            <person name="Mathew T.M."/>
            <person name="Mercado C.M."/>
            <person name="Mercado I.M."/>
            <person name="Morales K.M."/>
            <person name="Morgan M.M."/>
            <person name="Munidasa M.M."/>
            <person name="Ngo D.N."/>
            <person name="Nguyen L.N."/>
            <person name="Nguyen T.N."/>
            <person name="Nguyen N.N."/>
            <person name="Obregon M.O."/>
            <person name="Okwuonu G.O."/>
            <person name="Ongeri F.O."/>
            <person name="Onwere C.O."/>
            <person name="Osifeso I.O."/>
            <person name="Parra A.P."/>
            <person name="Patil S.P."/>
            <person name="Perez A.P."/>
            <person name="Perez Y.P."/>
            <person name="Pham C.P."/>
            <person name="Pu L.-L.P."/>
            <person name="Puazo M.P."/>
            <person name="Quiroz J.Q."/>
            <person name="Rouhana J.R."/>
            <person name="Ruiz M.R."/>
            <person name="Ruiz S.-J.R."/>
            <person name="Saada N.S."/>
            <person name="Santibanez J.S."/>
            <person name="Scheel M.S."/>
            <person name="Schneider B.S."/>
            <person name="Simmons D.S."/>
            <person name="Sisson I.S."/>
            <person name="Tang L.-Y.T."/>
            <person name="Thornton R.T."/>
            <person name="Tisius J.T."/>
            <person name="Toledanes G.T."/>
            <person name="Trejos Z.T."/>
            <person name="Usmani K.U."/>
            <person name="Varghese R.V."/>
            <person name="Vattathil S.V."/>
            <person name="Vee V.V."/>
            <person name="Walker D.W."/>
            <person name="Weissenberger G.W."/>
            <person name="White C.W."/>
            <person name="Williams A.W."/>
            <person name="Woodworth J.W."/>
            <person name="Wright R.W."/>
            <person name="Zhu Y.Z."/>
            <person name="Han Y.H."/>
            <person name="Newsham I.N."/>
            <person name="Nazareth L.N."/>
            <person name="Worley K.W."/>
            <person name="Muzny D.M."/>
            <person name="Rogers J.R."/>
            <person name="Gibbs R.G."/>
        </authorList>
    </citation>
    <scope>NUCLEOTIDE SEQUENCE [LARGE SCALE GENOMIC DNA]</scope>
</reference>
<keyword evidence="3" id="KW-1185">Reference proteome</keyword>
<dbReference type="AlphaFoldDB" id="A0A8I5MZ51"/>
<evidence type="ECO:0000313" key="2">
    <source>
        <dbReference type="Ensembl" id="ENSPANP00000051358.1"/>
    </source>
</evidence>
<dbReference type="Proteomes" id="UP000028761">
    <property type="component" value="Chromosome 14"/>
</dbReference>
<feature type="chain" id="PRO_5035257295" evidence="1">
    <location>
        <begin position="20"/>
        <end position="137"/>
    </location>
</feature>
<feature type="signal peptide" evidence="1">
    <location>
        <begin position="1"/>
        <end position="19"/>
    </location>
</feature>
<dbReference type="PANTHER" id="PTHR46254">
    <property type="entry name" value="PROTEIN GVQW1-RELATED"/>
    <property type="match status" value="1"/>
</dbReference>
<keyword evidence="1" id="KW-0732">Signal</keyword>
<dbReference type="GeneTree" id="ENSGT00940000161627"/>
<accession>A0A8I5MZ51</accession>
<name>A0A8I5MZ51_PAPAN</name>
<evidence type="ECO:0000256" key="1">
    <source>
        <dbReference type="SAM" id="SignalP"/>
    </source>
</evidence>
<sequence>KIFSHYLFFFFFLETESHSVAQAGVQWRDLGSLQLLPAGFRQLSCLSLLSTWDYRRAPSRLANFCILVETEFHHVGQAGPYLVQGLIFKASTGSNTQDPMFLGVVNPLDLSCNMCLHVSSSNFQVFINSKIYFIISF</sequence>
<protein>
    <submittedName>
        <fullName evidence="2">Uncharacterized protein</fullName>
    </submittedName>
</protein>
<organism evidence="2 3">
    <name type="scientific">Papio anubis</name>
    <name type="common">Olive baboon</name>
    <dbReference type="NCBI Taxonomy" id="9555"/>
    <lineage>
        <taxon>Eukaryota</taxon>
        <taxon>Metazoa</taxon>
        <taxon>Chordata</taxon>
        <taxon>Craniata</taxon>
        <taxon>Vertebrata</taxon>
        <taxon>Euteleostomi</taxon>
        <taxon>Mammalia</taxon>
        <taxon>Eutheria</taxon>
        <taxon>Euarchontoglires</taxon>
        <taxon>Primates</taxon>
        <taxon>Haplorrhini</taxon>
        <taxon>Catarrhini</taxon>
        <taxon>Cercopithecidae</taxon>
        <taxon>Cercopithecinae</taxon>
        <taxon>Papio</taxon>
    </lineage>
</organism>
<reference evidence="2" key="3">
    <citation type="submission" date="2025-09" db="UniProtKB">
        <authorList>
            <consortium name="Ensembl"/>
        </authorList>
    </citation>
    <scope>IDENTIFICATION</scope>
</reference>